<dbReference type="PIRSF" id="PIRSF000535">
    <property type="entry name" value="1PFK/6PFK/LacC"/>
    <property type="match status" value="1"/>
</dbReference>
<evidence type="ECO:0000256" key="4">
    <source>
        <dbReference type="ARBA" id="ARBA00022777"/>
    </source>
</evidence>
<dbReference type="RefSeq" id="WP_021763436.1">
    <property type="nucleotide sequence ID" value="NZ_JACHVP010000004.1"/>
</dbReference>
<name>A0A7W4YKJ0_LEIAQ</name>
<dbReference type="AlphaFoldDB" id="A0A7W4YKJ0"/>
<keyword evidence="2 6" id="KW-0808">Transferase</keyword>
<evidence type="ECO:0000256" key="2">
    <source>
        <dbReference type="ARBA" id="ARBA00022679"/>
    </source>
</evidence>
<dbReference type="GO" id="GO:0008443">
    <property type="term" value="F:phosphofructokinase activity"/>
    <property type="evidence" value="ECO:0007669"/>
    <property type="project" value="TreeGrafter"/>
</dbReference>
<dbReference type="GO" id="GO:0005524">
    <property type="term" value="F:ATP binding"/>
    <property type="evidence" value="ECO:0007669"/>
    <property type="project" value="UniProtKB-KW"/>
</dbReference>
<evidence type="ECO:0000256" key="6">
    <source>
        <dbReference type="PIRNR" id="PIRNR000535"/>
    </source>
</evidence>
<comment type="caution">
    <text evidence="8">The sequence shown here is derived from an EMBL/GenBank/DDBJ whole genome shotgun (WGS) entry which is preliminary data.</text>
</comment>
<organism evidence="8 9">
    <name type="scientific">Leifsonia aquatica</name>
    <name type="common">Corynebacterium aquaticum</name>
    <dbReference type="NCBI Taxonomy" id="144185"/>
    <lineage>
        <taxon>Bacteria</taxon>
        <taxon>Bacillati</taxon>
        <taxon>Actinomycetota</taxon>
        <taxon>Actinomycetes</taxon>
        <taxon>Micrococcales</taxon>
        <taxon>Microbacteriaceae</taxon>
        <taxon>Leifsonia</taxon>
    </lineage>
</organism>
<dbReference type="InterPro" id="IPR011611">
    <property type="entry name" value="PfkB_dom"/>
</dbReference>
<keyword evidence="4 8" id="KW-0418">Kinase</keyword>
<keyword evidence="5" id="KW-0067">ATP-binding</keyword>
<proteinExistence type="inferred from homology"/>
<dbReference type="PANTHER" id="PTHR46566">
    <property type="entry name" value="1-PHOSPHOFRUCTOKINASE-RELATED"/>
    <property type="match status" value="1"/>
</dbReference>
<dbReference type="GO" id="GO:0005829">
    <property type="term" value="C:cytosol"/>
    <property type="evidence" value="ECO:0007669"/>
    <property type="project" value="TreeGrafter"/>
</dbReference>
<protein>
    <submittedName>
        <fullName evidence="8">Fructose-1-phosphate kinase PfkB-like protein</fullName>
    </submittedName>
</protein>
<dbReference type="Proteomes" id="UP000538196">
    <property type="component" value="Unassembled WGS sequence"/>
</dbReference>
<dbReference type="SUPFAM" id="SSF53613">
    <property type="entry name" value="Ribokinase-like"/>
    <property type="match status" value="1"/>
</dbReference>
<evidence type="ECO:0000256" key="1">
    <source>
        <dbReference type="ARBA" id="ARBA00010688"/>
    </source>
</evidence>
<sequence>MTIHTFGLTPALDVVYVLDEVQLGGIHRPPVVIRSAGGKSLNVARALALLGARTRAVAPLGGRIGDLVADLLTGSDVEVDRIPTAVETRLCITACDTGARRLTEFYEPVTEFDVPLEAVAERLGAVAPGEWLTVSGAMPVGTDAAEFAAILAAEADRGVLLAIDVHGPALGEIIDRARPRLVKVNRHEAADLTGASDRELSARQLVERGAGIAVVTDGEAGSVAATAAGEFIAVPPVDRPGLFAVGSGDCYLAGLVGSLDAGADLGRALTVAAEIGAANAQVPGAAVFDAPVLFA</sequence>
<reference evidence="8 9" key="1">
    <citation type="submission" date="2020-08" db="EMBL/GenBank/DDBJ databases">
        <title>Sequencing the genomes of 1000 actinobacteria strains.</title>
        <authorList>
            <person name="Klenk H.-P."/>
        </authorList>
    </citation>
    <scope>NUCLEOTIDE SEQUENCE [LARGE SCALE GENOMIC DNA]</scope>
    <source>
        <strain evidence="8 9">DSM 20146</strain>
    </source>
</reference>
<evidence type="ECO:0000256" key="3">
    <source>
        <dbReference type="ARBA" id="ARBA00022741"/>
    </source>
</evidence>
<dbReference type="Gene3D" id="3.40.1190.20">
    <property type="match status" value="1"/>
</dbReference>
<comment type="similarity">
    <text evidence="1">Belongs to the carbohydrate kinase PfkB family.</text>
</comment>
<evidence type="ECO:0000313" key="9">
    <source>
        <dbReference type="Proteomes" id="UP000538196"/>
    </source>
</evidence>
<evidence type="ECO:0000256" key="5">
    <source>
        <dbReference type="ARBA" id="ARBA00022840"/>
    </source>
</evidence>
<dbReference type="InterPro" id="IPR029056">
    <property type="entry name" value="Ribokinase-like"/>
</dbReference>
<accession>A0A7W4YKJ0</accession>
<dbReference type="Pfam" id="PF00294">
    <property type="entry name" value="PfkB"/>
    <property type="match status" value="1"/>
</dbReference>
<dbReference type="EMBL" id="JACHVP010000004">
    <property type="protein sequence ID" value="MBB2968617.1"/>
    <property type="molecule type" value="Genomic_DNA"/>
</dbReference>
<dbReference type="PANTHER" id="PTHR46566:SF5">
    <property type="entry name" value="1-PHOSPHOFRUCTOKINASE"/>
    <property type="match status" value="1"/>
</dbReference>
<evidence type="ECO:0000259" key="7">
    <source>
        <dbReference type="Pfam" id="PF00294"/>
    </source>
</evidence>
<keyword evidence="3" id="KW-0547">Nucleotide-binding</keyword>
<dbReference type="InterPro" id="IPR017583">
    <property type="entry name" value="Tagatose/fructose_Pkinase"/>
</dbReference>
<gene>
    <name evidence="8" type="ORF">FHX33_003393</name>
</gene>
<keyword evidence="9" id="KW-1185">Reference proteome</keyword>
<feature type="domain" description="Carbohydrate kinase PfkB" evidence="7">
    <location>
        <begin position="24"/>
        <end position="286"/>
    </location>
</feature>
<evidence type="ECO:0000313" key="8">
    <source>
        <dbReference type="EMBL" id="MBB2968617.1"/>
    </source>
</evidence>